<dbReference type="AlphaFoldDB" id="A0AAW5WUV9"/>
<dbReference type="Proteomes" id="UP001212401">
    <property type="component" value="Unassembled WGS sequence"/>
</dbReference>
<gene>
    <name evidence="1" type="ORF">L2724_07235</name>
</gene>
<protein>
    <submittedName>
        <fullName evidence="1">Uncharacterized protein</fullName>
    </submittedName>
</protein>
<evidence type="ECO:0000313" key="1">
    <source>
        <dbReference type="EMBL" id="MCZ3668074.1"/>
    </source>
</evidence>
<reference evidence="1" key="1">
    <citation type="submission" date="2022-01" db="EMBL/GenBank/DDBJ databases">
        <title>VMRC isolate genome collection.</title>
        <authorList>
            <person name="France M."/>
            <person name="Rutt L."/>
            <person name="Humphrys M."/>
            <person name="Ravel J."/>
        </authorList>
    </citation>
    <scope>NUCLEOTIDE SEQUENCE</scope>
    <source>
        <strain evidence="1">C0048A1</strain>
    </source>
</reference>
<comment type="caution">
    <text evidence="1">The sequence shown here is derived from an EMBL/GenBank/DDBJ whole genome shotgun (WGS) entry which is preliminary data.</text>
</comment>
<accession>A0AAW5WUV9</accession>
<name>A0AAW5WUV9_9LACO</name>
<evidence type="ECO:0000313" key="2">
    <source>
        <dbReference type="Proteomes" id="UP001212401"/>
    </source>
</evidence>
<sequence>MPEEVYDLTPKEVDYILAGGYQRSYNALIDNRFVVANTIVPAALADPKADTSEADNALKKRRNAINAITDEKLHKQMEDERKQRQRFIDIFM</sequence>
<dbReference type="RefSeq" id="WP_269296124.1">
    <property type="nucleotide sequence ID" value="NZ_JAKHPH010000020.1"/>
</dbReference>
<organism evidence="1 2">
    <name type="scientific">Limosilactobacillus vaginalis</name>
    <dbReference type="NCBI Taxonomy" id="1633"/>
    <lineage>
        <taxon>Bacteria</taxon>
        <taxon>Bacillati</taxon>
        <taxon>Bacillota</taxon>
        <taxon>Bacilli</taxon>
        <taxon>Lactobacillales</taxon>
        <taxon>Lactobacillaceae</taxon>
        <taxon>Limosilactobacillus</taxon>
    </lineage>
</organism>
<dbReference type="EMBL" id="JAKHPH010000020">
    <property type="protein sequence ID" value="MCZ3668074.1"/>
    <property type="molecule type" value="Genomic_DNA"/>
</dbReference>
<proteinExistence type="predicted"/>